<name>A0A2X9D0Q1_ECOLX</name>
<gene>
    <name evidence="1" type="ORF">NCTC9706_01692</name>
</gene>
<dbReference type="EMBL" id="UGGJ01000004">
    <property type="protein sequence ID" value="STN84672.1"/>
    <property type="molecule type" value="Genomic_DNA"/>
</dbReference>
<evidence type="ECO:0000313" key="1">
    <source>
        <dbReference type="EMBL" id="STN84672.1"/>
    </source>
</evidence>
<sequence>MNDRNHSLNNIKSFRSCSYENFTRAKLPSQQTRNHCISIRLNEMPNSPTLMAYEKISTVLFGYVCQH</sequence>
<dbReference type="Proteomes" id="UP000254460">
    <property type="component" value="Unassembled WGS sequence"/>
</dbReference>
<reference evidence="1 2" key="1">
    <citation type="submission" date="2018-06" db="EMBL/GenBank/DDBJ databases">
        <authorList>
            <consortium name="Pathogen Informatics"/>
            <person name="Doyle S."/>
        </authorList>
    </citation>
    <scope>NUCLEOTIDE SEQUENCE [LARGE SCALE GENOMIC DNA]</scope>
    <source>
        <strain evidence="1 2">NCTC9706</strain>
    </source>
</reference>
<organism evidence="1 2">
    <name type="scientific">Escherichia coli</name>
    <dbReference type="NCBI Taxonomy" id="562"/>
    <lineage>
        <taxon>Bacteria</taxon>
        <taxon>Pseudomonadati</taxon>
        <taxon>Pseudomonadota</taxon>
        <taxon>Gammaproteobacteria</taxon>
        <taxon>Enterobacterales</taxon>
        <taxon>Enterobacteriaceae</taxon>
        <taxon>Escherichia</taxon>
    </lineage>
</organism>
<protein>
    <submittedName>
        <fullName evidence="1">Uncharacterized protein</fullName>
    </submittedName>
</protein>
<accession>A0A2X9D0Q1</accession>
<dbReference type="AlphaFoldDB" id="A0A2X9D0Q1"/>
<evidence type="ECO:0000313" key="2">
    <source>
        <dbReference type="Proteomes" id="UP000254460"/>
    </source>
</evidence>
<proteinExistence type="predicted"/>